<evidence type="ECO:0000313" key="1">
    <source>
        <dbReference type="EMBL" id="UYQ65617.1"/>
    </source>
</evidence>
<gene>
    <name evidence="1" type="ORF">OGH68_31935</name>
</gene>
<organism evidence="1 2">
    <name type="scientific">Streptomyces peucetius</name>
    <dbReference type="NCBI Taxonomy" id="1950"/>
    <lineage>
        <taxon>Bacteria</taxon>
        <taxon>Bacillati</taxon>
        <taxon>Actinomycetota</taxon>
        <taxon>Actinomycetes</taxon>
        <taxon>Kitasatosporales</taxon>
        <taxon>Streptomycetaceae</taxon>
        <taxon>Streptomyces</taxon>
    </lineage>
</organism>
<proteinExistence type="predicted"/>
<protein>
    <submittedName>
        <fullName evidence="1">Uncharacterized protein</fullName>
    </submittedName>
</protein>
<reference evidence="1" key="1">
    <citation type="submission" date="2022-10" db="EMBL/GenBank/DDBJ databases">
        <title>Cytochrome P450 Catalyzes Benzene Ring Formation in the Biosynthesis of Trialkyl-Substituted Aromatic Polyketides.</title>
        <authorList>
            <person name="Zhao E."/>
            <person name="Ge H."/>
        </authorList>
    </citation>
    <scope>NUCLEOTIDE SEQUENCE</scope>
    <source>
        <strain evidence="1">NA0869</strain>
    </source>
</reference>
<name>A0ABY6II93_STRPE</name>
<dbReference type="Proteomes" id="UP001163878">
    <property type="component" value="Chromosome"/>
</dbReference>
<sequence length="151" mass="16828">MPTERNIRTNFAFYPPAEAKDAWQSTLLSLERALRQAFPEPTVEYRTSGIHHIKVLDFEIELAPDVWIDGTAAMEAPDYAYITLTDVTADEAAVFAQWLRDSFAPAPHLVRFSSSLAMANGEQEPWPVPAEGDGDGILAEMRRHIEALDGL</sequence>
<dbReference type="RefSeq" id="WP_264248854.1">
    <property type="nucleotide sequence ID" value="NZ_CP107567.1"/>
</dbReference>
<dbReference type="EMBL" id="CP107567">
    <property type="protein sequence ID" value="UYQ65617.1"/>
    <property type="molecule type" value="Genomic_DNA"/>
</dbReference>
<keyword evidence="2" id="KW-1185">Reference proteome</keyword>
<accession>A0ABY6II93</accession>
<evidence type="ECO:0000313" key="2">
    <source>
        <dbReference type="Proteomes" id="UP001163878"/>
    </source>
</evidence>